<feature type="non-terminal residue" evidence="2">
    <location>
        <position position="1"/>
    </location>
</feature>
<accession>A0A8S2WXF6</accession>
<gene>
    <name evidence="1" type="ORF">OVA965_LOCUS44006</name>
    <name evidence="2" type="ORF">TMI583_LOCUS46526</name>
</gene>
<evidence type="ECO:0000313" key="3">
    <source>
        <dbReference type="Proteomes" id="UP000682733"/>
    </source>
</evidence>
<dbReference type="AlphaFoldDB" id="A0A8S2WXF6"/>
<protein>
    <submittedName>
        <fullName evidence="2">Uncharacterized protein</fullName>
    </submittedName>
</protein>
<organism evidence="2 3">
    <name type="scientific">Didymodactylos carnosus</name>
    <dbReference type="NCBI Taxonomy" id="1234261"/>
    <lineage>
        <taxon>Eukaryota</taxon>
        <taxon>Metazoa</taxon>
        <taxon>Spiralia</taxon>
        <taxon>Gnathifera</taxon>
        <taxon>Rotifera</taxon>
        <taxon>Eurotatoria</taxon>
        <taxon>Bdelloidea</taxon>
        <taxon>Philodinida</taxon>
        <taxon>Philodinidae</taxon>
        <taxon>Didymodactylos</taxon>
    </lineage>
</organism>
<reference evidence="2" key="1">
    <citation type="submission" date="2021-02" db="EMBL/GenBank/DDBJ databases">
        <authorList>
            <person name="Nowell W R."/>
        </authorList>
    </citation>
    <scope>NUCLEOTIDE SEQUENCE</scope>
</reference>
<name>A0A8S2WXF6_9BILA</name>
<dbReference type="EMBL" id="CAJOBA010086855">
    <property type="protein sequence ID" value="CAF4467272.1"/>
    <property type="molecule type" value="Genomic_DNA"/>
</dbReference>
<proteinExistence type="predicted"/>
<dbReference type="Proteomes" id="UP000677228">
    <property type="component" value="Unassembled WGS sequence"/>
</dbReference>
<evidence type="ECO:0000313" key="2">
    <source>
        <dbReference type="EMBL" id="CAF4467272.1"/>
    </source>
</evidence>
<comment type="caution">
    <text evidence="2">The sequence shown here is derived from an EMBL/GenBank/DDBJ whole genome shotgun (WGS) entry which is preliminary data.</text>
</comment>
<evidence type="ECO:0000313" key="1">
    <source>
        <dbReference type="EMBL" id="CAF1636037.1"/>
    </source>
</evidence>
<feature type="non-terminal residue" evidence="2">
    <location>
        <position position="142"/>
    </location>
</feature>
<dbReference type="Proteomes" id="UP000682733">
    <property type="component" value="Unassembled WGS sequence"/>
</dbReference>
<sequence>ATLTTGVSYSKTAQAGLQYTNGAVSGYTQSDPAIQQFYTPTVSFGLKGSASLGFQVVLSVTLEFVITGTLQLTPSLRYDISLVQNKTNPSEYDAVGVLSINFDITVQAKLGIVIEQISIGPSLTLEYITLYHFTDPLYTSTL</sequence>
<dbReference type="EMBL" id="CAJNOK010060628">
    <property type="protein sequence ID" value="CAF1636037.1"/>
    <property type="molecule type" value="Genomic_DNA"/>
</dbReference>